<feature type="signal peptide" evidence="1">
    <location>
        <begin position="1"/>
        <end position="24"/>
    </location>
</feature>
<reference evidence="3" key="1">
    <citation type="submission" date="2022-03" db="EMBL/GenBank/DDBJ databases">
        <authorList>
            <person name="Sayadi A."/>
        </authorList>
    </citation>
    <scope>NUCLEOTIDE SEQUENCE</scope>
</reference>
<organism evidence="3 4">
    <name type="scientific">Acanthoscelides obtectus</name>
    <name type="common">Bean weevil</name>
    <name type="synonym">Bruchus obtectus</name>
    <dbReference type="NCBI Taxonomy" id="200917"/>
    <lineage>
        <taxon>Eukaryota</taxon>
        <taxon>Metazoa</taxon>
        <taxon>Ecdysozoa</taxon>
        <taxon>Arthropoda</taxon>
        <taxon>Hexapoda</taxon>
        <taxon>Insecta</taxon>
        <taxon>Pterygota</taxon>
        <taxon>Neoptera</taxon>
        <taxon>Endopterygota</taxon>
        <taxon>Coleoptera</taxon>
        <taxon>Polyphaga</taxon>
        <taxon>Cucujiformia</taxon>
        <taxon>Chrysomeloidea</taxon>
        <taxon>Chrysomelidae</taxon>
        <taxon>Bruchinae</taxon>
        <taxon>Bruchini</taxon>
        <taxon>Acanthoscelides</taxon>
    </lineage>
</organism>
<dbReference type="PROSITE" id="PS51465">
    <property type="entry name" value="KAZAL_2"/>
    <property type="match status" value="1"/>
</dbReference>
<evidence type="ECO:0000259" key="2">
    <source>
        <dbReference type="PROSITE" id="PS51465"/>
    </source>
</evidence>
<dbReference type="CDD" id="cd00104">
    <property type="entry name" value="KAZAL_FS"/>
    <property type="match status" value="1"/>
</dbReference>
<gene>
    <name evidence="3" type="ORF">ACAOBT_LOCUS28081</name>
</gene>
<dbReference type="Gene3D" id="3.30.60.30">
    <property type="match status" value="1"/>
</dbReference>
<comment type="caution">
    <text evidence="3">The sequence shown here is derived from an EMBL/GenBank/DDBJ whole genome shotgun (WGS) entry which is preliminary data.</text>
</comment>
<dbReference type="InterPro" id="IPR002350">
    <property type="entry name" value="Kazal_dom"/>
</dbReference>
<feature type="chain" id="PRO_5040299018" description="Kazal-like domain-containing protein" evidence="1">
    <location>
        <begin position="25"/>
        <end position="107"/>
    </location>
</feature>
<sequence>MLTKYSLPILALCFLASRVPPSICQDDSFIIDDNDNNNAPENSNTNTNSVTSSPEFIRCLAECPSTSEYNPICASDMVSYNNPGKLRCAQRCGANIQALRGGTCRGL</sequence>
<dbReference type="Pfam" id="PF00050">
    <property type="entry name" value="Kazal_1"/>
    <property type="match status" value="1"/>
</dbReference>
<evidence type="ECO:0000313" key="3">
    <source>
        <dbReference type="EMBL" id="CAH2004590.1"/>
    </source>
</evidence>
<dbReference type="AlphaFoldDB" id="A0A9P0PZ98"/>
<dbReference type="SMART" id="SM00280">
    <property type="entry name" value="KAZAL"/>
    <property type="match status" value="1"/>
</dbReference>
<dbReference type="Proteomes" id="UP001152888">
    <property type="component" value="Unassembled WGS sequence"/>
</dbReference>
<accession>A0A9P0PZ98</accession>
<dbReference type="PANTHER" id="PTHR21179">
    <property type="entry name" value="SERINE-TYPE ENDOPEPTIDASE INHIBITOR"/>
    <property type="match status" value="1"/>
</dbReference>
<evidence type="ECO:0000256" key="1">
    <source>
        <dbReference type="SAM" id="SignalP"/>
    </source>
</evidence>
<dbReference type="EMBL" id="CAKOFQ010007596">
    <property type="protein sequence ID" value="CAH2004590.1"/>
    <property type="molecule type" value="Genomic_DNA"/>
</dbReference>
<dbReference type="InterPro" id="IPR036058">
    <property type="entry name" value="Kazal_dom_sf"/>
</dbReference>
<dbReference type="SUPFAM" id="SSF100895">
    <property type="entry name" value="Kazal-type serine protease inhibitors"/>
    <property type="match status" value="1"/>
</dbReference>
<evidence type="ECO:0000313" key="4">
    <source>
        <dbReference type="Proteomes" id="UP001152888"/>
    </source>
</evidence>
<keyword evidence="1" id="KW-0732">Signal</keyword>
<feature type="domain" description="Kazal-like" evidence="2">
    <location>
        <begin position="53"/>
        <end position="106"/>
    </location>
</feature>
<protein>
    <recommendedName>
        <fullName evidence="2">Kazal-like domain-containing protein</fullName>
    </recommendedName>
</protein>
<dbReference type="GO" id="GO:0004867">
    <property type="term" value="F:serine-type endopeptidase inhibitor activity"/>
    <property type="evidence" value="ECO:0007669"/>
    <property type="project" value="InterPro"/>
</dbReference>
<proteinExistence type="predicted"/>
<dbReference type="InterPro" id="IPR039932">
    <property type="entry name" value="Spink4-like"/>
</dbReference>
<dbReference type="OrthoDB" id="126772at2759"/>
<dbReference type="PANTHER" id="PTHR21179:SF1">
    <property type="entry name" value="KAZ1-TYPE SERINE PROTEASE INHIBITOR-LIKE PROTEIN TYPE EPSILON-RELATED"/>
    <property type="match status" value="1"/>
</dbReference>
<name>A0A9P0PZ98_ACAOB</name>
<keyword evidence="4" id="KW-1185">Reference proteome</keyword>